<accession>A0A4Z2HIS1</accession>
<comment type="caution">
    <text evidence="2">The sequence shown here is derived from an EMBL/GenBank/DDBJ whole genome shotgun (WGS) entry which is preliminary data.</text>
</comment>
<sequence length="110" mass="13140">MKDIRANVPERTAESGEQRPVKGIKERRRQGETGRLEDIWRISFPVNVIEIDHKHNRRSWENIFRAVRRFLCPAVRHSSVFARGQQKKMKMNCSYDFLMGLKCLRQRKKT</sequence>
<evidence type="ECO:0000256" key="1">
    <source>
        <dbReference type="SAM" id="MobiDB-lite"/>
    </source>
</evidence>
<feature type="compositionally biased region" description="Basic and acidic residues" evidence="1">
    <location>
        <begin position="11"/>
        <end position="31"/>
    </location>
</feature>
<dbReference type="Proteomes" id="UP000314294">
    <property type="component" value="Unassembled WGS sequence"/>
</dbReference>
<organism evidence="2 3">
    <name type="scientific">Liparis tanakae</name>
    <name type="common">Tanaka's snailfish</name>
    <dbReference type="NCBI Taxonomy" id="230148"/>
    <lineage>
        <taxon>Eukaryota</taxon>
        <taxon>Metazoa</taxon>
        <taxon>Chordata</taxon>
        <taxon>Craniata</taxon>
        <taxon>Vertebrata</taxon>
        <taxon>Euteleostomi</taxon>
        <taxon>Actinopterygii</taxon>
        <taxon>Neopterygii</taxon>
        <taxon>Teleostei</taxon>
        <taxon>Neoteleostei</taxon>
        <taxon>Acanthomorphata</taxon>
        <taxon>Eupercaria</taxon>
        <taxon>Perciformes</taxon>
        <taxon>Cottioidei</taxon>
        <taxon>Cottales</taxon>
        <taxon>Liparidae</taxon>
        <taxon>Liparis</taxon>
    </lineage>
</organism>
<protein>
    <submittedName>
        <fullName evidence="2">Uncharacterized protein</fullName>
    </submittedName>
</protein>
<feature type="region of interest" description="Disordered" evidence="1">
    <location>
        <begin position="1"/>
        <end position="31"/>
    </location>
</feature>
<proteinExistence type="predicted"/>
<keyword evidence="3" id="KW-1185">Reference proteome</keyword>
<evidence type="ECO:0000313" key="3">
    <source>
        <dbReference type="Proteomes" id="UP000314294"/>
    </source>
</evidence>
<evidence type="ECO:0000313" key="2">
    <source>
        <dbReference type="EMBL" id="TNN65708.1"/>
    </source>
</evidence>
<gene>
    <name evidence="2" type="ORF">EYF80_024112</name>
</gene>
<name>A0A4Z2HIS1_9TELE</name>
<dbReference type="EMBL" id="SRLO01000231">
    <property type="protein sequence ID" value="TNN65708.1"/>
    <property type="molecule type" value="Genomic_DNA"/>
</dbReference>
<dbReference type="AlphaFoldDB" id="A0A4Z2HIS1"/>
<reference evidence="2 3" key="1">
    <citation type="submission" date="2019-03" db="EMBL/GenBank/DDBJ databases">
        <title>First draft genome of Liparis tanakae, snailfish: a comprehensive survey of snailfish specific genes.</title>
        <authorList>
            <person name="Kim W."/>
            <person name="Song I."/>
            <person name="Jeong J.-H."/>
            <person name="Kim D."/>
            <person name="Kim S."/>
            <person name="Ryu S."/>
            <person name="Song J.Y."/>
            <person name="Lee S.K."/>
        </authorList>
    </citation>
    <scope>NUCLEOTIDE SEQUENCE [LARGE SCALE GENOMIC DNA]</scope>
    <source>
        <tissue evidence="2">Muscle</tissue>
    </source>
</reference>